<keyword evidence="2" id="KW-1185">Reference proteome</keyword>
<dbReference type="RefSeq" id="WP_169658531.1">
    <property type="nucleotide sequence ID" value="NZ_JABANE010000060.1"/>
</dbReference>
<dbReference type="Proteomes" id="UP000576082">
    <property type="component" value="Unassembled WGS sequence"/>
</dbReference>
<name>A0A7X9XB53_9BACT</name>
<evidence type="ECO:0008006" key="3">
    <source>
        <dbReference type="Google" id="ProtNLM"/>
    </source>
</evidence>
<gene>
    <name evidence="1" type="ORF">HHU12_20095</name>
</gene>
<accession>A0A7X9XB53</accession>
<evidence type="ECO:0000313" key="2">
    <source>
        <dbReference type="Proteomes" id="UP000576082"/>
    </source>
</evidence>
<dbReference type="EMBL" id="JABANE010000060">
    <property type="protein sequence ID" value="NME70289.1"/>
    <property type="molecule type" value="Genomic_DNA"/>
</dbReference>
<organism evidence="1 2">
    <name type="scientific">Flammeovirga aprica JL-4</name>
    <dbReference type="NCBI Taxonomy" id="694437"/>
    <lineage>
        <taxon>Bacteria</taxon>
        <taxon>Pseudomonadati</taxon>
        <taxon>Bacteroidota</taxon>
        <taxon>Cytophagia</taxon>
        <taxon>Cytophagales</taxon>
        <taxon>Flammeovirgaceae</taxon>
        <taxon>Flammeovirga</taxon>
    </lineage>
</organism>
<evidence type="ECO:0000313" key="1">
    <source>
        <dbReference type="EMBL" id="NME70289.1"/>
    </source>
</evidence>
<protein>
    <recommendedName>
        <fullName evidence="3">STAS/SEC14 domain-containing protein</fullName>
    </recommendedName>
</protein>
<proteinExistence type="predicted"/>
<reference evidence="1 2" key="1">
    <citation type="submission" date="2020-04" db="EMBL/GenBank/DDBJ databases">
        <title>Flammeovirga sp. SR4, a novel species isolated from seawater.</title>
        <authorList>
            <person name="Wang X."/>
        </authorList>
    </citation>
    <scope>NUCLEOTIDE SEQUENCE [LARGE SCALE GENOMIC DNA]</scope>
    <source>
        <strain evidence="1 2">ATCC 23126</strain>
    </source>
</reference>
<sequence length="143" mass="17173">MEFEEIYKDDYITNFWNERNEILRSEWKTPINMPEEVYRKTVLAHIEITEKYAPTLMLVNTKNAYYNIEPETQDWINEKSEKAMKNQKLKKVAWIVSEDFLAQISFDQIIDGALQDDAFNIQYFTSDDEAMKWLFDTKNKVHT</sequence>
<dbReference type="AlphaFoldDB" id="A0A7X9XB53"/>
<comment type="caution">
    <text evidence="1">The sequence shown here is derived from an EMBL/GenBank/DDBJ whole genome shotgun (WGS) entry which is preliminary data.</text>
</comment>